<protein>
    <submittedName>
        <fullName evidence="2">Pentapeptide repeat-containing protein</fullName>
    </submittedName>
</protein>
<feature type="domain" description="NACHT N-terminal Helical" evidence="1">
    <location>
        <begin position="21"/>
        <end position="222"/>
    </location>
</feature>
<dbReference type="Gene3D" id="2.160.20.80">
    <property type="entry name" value="E3 ubiquitin-protein ligase SopA"/>
    <property type="match status" value="2"/>
</dbReference>
<dbReference type="AlphaFoldDB" id="A0A5N3RD67"/>
<evidence type="ECO:0000313" key="3">
    <source>
        <dbReference type="Proteomes" id="UP000326789"/>
    </source>
</evidence>
<dbReference type="InterPro" id="IPR027417">
    <property type="entry name" value="P-loop_NTPase"/>
</dbReference>
<dbReference type="Pfam" id="PF22735">
    <property type="entry name" value="NNH3"/>
    <property type="match status" value="1"/>
</dbReference>
<dbReference type="Pfam" id="PF00805">
    <property type="entry name" value="Pentapeptide"/>
    <property type="match status" value="3"/>
</dbReference>
<dbReference type="SUPFAM" id="SSF141571">
    <property type="entry name" value="Pentapeptide repeat-like"/>
    <property type="match status" value="1"/>
</dbReference>
<dbReference type="Proteomes" id="UP000326789">
    <property type="component" value="Unassembled WGS sequence"/>
</dbReference>
<dbReference type="PANTHER" id="PTHR14136">
    <property type="entry name" value="BTB_POZ DOMAIN-CONTAINING PROTEIN KCTD9"/>
    <property type="match status" value="1"/>
</dbReference>
<dbReference type="InterPro" id="IPR001646">
    <property type="entry name" value="5peptide_repeat"/>
</dbReference>
<proteinExistence type="predicted"/>
<reference evidence="2 3" key="1">
    <citation type="submission" date="2019-09" db="EMBL/GenBank/DDBJ databases">
        <title>Whole genome sequence of Vibrio fortis.</title>
        <authorList>
            <person name="Das S.K."/>
        </authorList>
    </citation>
    <scope>NUCLEOTIDE SEQUENCE [LARGE SCALE GENOMIC DNA]</scope>
    <source>
        <strain evidence="2 3">AN60</strain>
    </source>
</reference>
<dbReference type="Gene3D" id="3.40.50.300">
    <property type="entry name" value="P-loop containing nucleotide triphosphate hydrolases"/>
    <property type="match status" value="1"/>
</dbReference>
<dbReference type="InterPro" id="IPR054568">
    <property type="entry name" value="NNH3"/>
</dbReference>
<dbReference type="EMBL" id="VWSE01000002">
    <property type="protein sequence ID" value="KAB0291992.1"/>
    <property type="molecule type" value="Genomic_DNA"/>
</dbReference>
<name>A0A5N3RD67_9VIBR</name>
<organism evidence="2 3">
    <name type="scientific">Vibrio fortis</name>
    <dbReference type="NCBI Taxonomy" id="212667"/>
    <lineage>
        <taxon>Bacteria</taxon>
        <taxon>Pseudomonadati</taxon>
        <taxon>Pseudomonadota</taxon>
        <taxon>Gammaproteobacteria</taxon>
        <taxon>Vibrionales</taxon>
        <taxon>Vibrionaceae</taxon>
        <taxon>Vibrio</taxon>
    </lineage>
</organism>
<sequence length="992" mass="112906">MDKNVFDFELKHPITIWNREVSIDFKEFFSALGKTVVSGVFLDYKGVCENLIDSAKSAELAHKPASVLAWELINTALLKSVSELVLDSRELFEEGQEQDTEELAEILYSAVKNHSIGINSDFFDKPQEIELFKILEQPIIDWLMLLGISKASSYAIFLRLKDRFALNLHSEWSSDPTKYSVIEDALVSPFLAANKEIRSWTRYRLWLQQEANKPIFSEAFGLQQVYIPLRGYYKMKPCQSDDEHDENLVELDSQSTRLVVDVHKEIDQWVYRCDTSDPVKVISGGPGSGKSSFAKVLAAKIAKENPEVPVLFIPLHHFDIDSDLNEAVDKFVAGDRYLNSNPLSSSDGCSRLLVIFDGLDELSMRGKAASDSAVAFVEEVINQFNRYNAQDHRRQAIITGRDMAVQSSSSKLRKSKQILNLLPYFTENRNGYTDPENLLEKDLRNDWWIKYGKAKGLDYEEFPLPLHTRKLDPITTEPLLNYLVALTYEGGRVDFSNEVNLNTIYSDLLEAVHQRQWDHGNHKSIDSLDKKDFLRILEEIALAVWHGHGRTATSESILSACENARLTSHLEKFQEGSKKGISRLLTAFYFRESDSSPASDNSFEFTHKSFGEYLISKRIVRQLSITCKLLAQNDEDPDFGKDEKELLLKWTEICGPNPIDEYIYEFLKNEIDSNGETAKGWHSYIKRLIESALIKGIPVDTLQKLNFSEMKEYSNNALESLFILQNFCIDEVNHSSDRVLNLRRNYDALSEKRRRVSEQLSSIIDVNNNRFRKALLKSLTACDFSFLSLNQAHLSYANLSNSVLRRTQLQYIFAIELIAKKADFTLARMNGSVLKLSNLENSYFIQTSLRESIFVNCNLTGTNFKNSKLIESTLLDVNAFKSNFTNVRAQLANFSKSNFECSNFSDSIFTDVNFSHCNLSKTNFVNADLSFANLSYADLRGADLTGANINGAKLISVIIDKNTKLEVNTTKLEKVTLKKLESLKETQKKLPN</sequence>
<dbReference type="PANTHER" id="PTHR14136:SF17">
    <property type="entry name" value="BTB_POZ DOMAIN-CONTAINING PROTEIN KCTD9"/>
    <property type="match status" value="1"/>
</dbReference>
<dbReference type="RefSeq" id="WP_150868704.1">
    <property type="nucleotide sequence ID" value="NZ_VWSE01000002.1"/>
</dbReference>
<accession>A0A5N3RD67</accession>
<evidence type="ECO:0000313" key="2">
    <source>
        <dbReference type="EMBL" id="KAB0291992.1"/>
    </source>
</evidence>
<dbReference type="SUPFAM" id="SSF52540">
    <property type="entry name" value="P-loop containing nucleoside triphosphate hydrolases"/>
    <property type="match status" value="1"/>
</dbReference>
<dbReference type="InterPro" id="IPR051082">
    <property type="entry name" value="Pentapeptide-BTB/POZ_domain"/>
</dbReference>
<gene>
    <name evidence="2" type="ORF">F2P58_02345</name>
</gene>
<comment type="caution">
    <text evidence="2">The sequence shown here is derived from an EMBL/GenBank/DDBJ whole genome shotgun (WGS) entry which is preliminary data.</text>
</comment>
<evidence type="ECO:0000259" key="1">
    <source>
        <dbReference type="Pfam" id="PF22735"/>
    </source>
</evidence>